<name>A0A194QUS1_PAPMA</name>
<dbReference type="Proteomes" id="UP000053240">
    <property type="component" value="Unassembled WGS sequence"/>
</dbReference>
<evidence type="ECO:0000313" key="1">
    <source>
        <dbReference type="EMBL" id="KPJ09217.1"/>
    </source>
</evidence>
<proteinExistence type="predicted"/>
<reference evidence="1 2" key="1">
    <citation type="journal article" date="2015" name="Nat. Commun.">
        <title>Outbred genome sequencing and CRISPR/Cas9 gene editing in butterflies.</title>
        <authorList>
            <person name="Li X."/>
            <person name="Fan D."/>
            <person name="Zhang W."/>
            <person name="Liu G."/>
            <person name="Zhang L."/>
            <person name="Zhao L."/>
            <person name="Fang X."/>
            <person name="Chen L."/>
            <person name="Dong Y."/>
            <person name="Chen Y."/>
            <person name="Ding Y."/>
            <person name="Zhao R."/>
            <person name="Feng M."/>
            <person name="Zhu Y."/>
            <person name="Feng Y."/>
            <person name="Jiang X."/>
            <person name="Zhu D."/>
            <person name="Xiang H."/>
            <person name="Feng X."/>
            <person name="Li S."/>
            <person name="Wang J."/>
            <person name="Zhang G."/>
            <person name="Kronforst M.R."/>
            <person name="Wang W."/>
        </authorList>
    </citation>
    <scope>NUCLEOTIDE SEQUENCE [LARGE SCALE GENOMIC DNA]</scope>
    <source>
        <strain evidence="1">Ya'a_city_454_Pm</strain>
        <tissue evidence="1">Whole body</tissue>
    </source>
</reference>
<evidence type="ECO:0000313" key="2">
    <source>
        <dbReference type="Proteomes" id="UP000053240"/>
    </source>
</evidence>
<gene>
    <name evidence="1" type="ORF">RR48_15358</name>
</gene>
<accession>A0A194QUS1</accession>
<keyword evidence="2" id="KW-1185">Reference proteome</keyword>
<dbReference type="EMBL" id="KQ461108">
    <property type="protein sequence ID" value="KPJ09217.1"/>
    <property type="molecule type" value="Genomic_DNA"/>
</dbReference>
<protein>
    <submittedName>
        <fullName evidence="1">Uncharacterized protein</fullName>
    </submittedName>
</protein>
<dbReference type="InParanoid" id="A0A194QUS1"/>
<sequence length="71" mass="8457">MFKRGLKARYVRIVLKARAWRAPLKLFKWRKSKSKKNYDLVTDDEYDPRIPLHPDEAFQYGITFGAKVSLK</sequence>
<dbReference type="AlphaFoldDB" id="A0A194QUS1"/>
<organism evidence="1 2">
    <name type="scientific">Papilio machaon</name>
    <name type="common">Old World swallowtail butterfly</name>
    <dbReference type="NCBI Taxonomy" id="76193"/>
    <lineage>
        <taxon>Eukaryota</taxon>
        <taxon>Metazoa</taxon>
        <taxon>Ecdysozoa</taxon>
        <taxon>Arthropoda</taxon>
        <taxon>Hexapoda</taxon>
        <taxon>Insecta</taxon>
        <taxon>Pterygota</taxon>
        <taxon>Neoptera</taxon>
        <taxon>Endopterygota</taxon>
        <taxon>Lepidoptera</taxon>
        <taxon>Glossata</taxon>
        <taxon>Ditrysia</taxon>
        <taxon>Papilionoidea</taxon>
        <taxon>Papilionidae</taxon>
        <taxon>Papilioninae</taxon>
        <taxon>Papilio</taxon>
    </lineage>
</organism>